<evidence type="ECO:0000256" key="1">
    <source>
        <dbReference type="ARBA" id="ARBA00022448"/>
    </source>
</evidence>
<evidence type="ECO:0000256" key="7">
    <source>
        <dbReference type="ARBA" id="ARBA00023065"/>
    </source>
</evidence>
<comment type="caution">
    <text evidence="10">The sequence shown here is derived from an EMBL/GenBank/DDBJ whole genome shotgun (WGS) entry which is preliminary data.</text>
</comment>
<keyword evidence="5 10" id="KW-0067">ATP-binding</keyword>
<dbReference type="Pfam" id="PF08402">
    <property type="entry name" value="TOBE_2"/>
    <property type="match status" value="1"/>
</dbReference>
<dbReference type="OrthoDB" id="9802264at2"/>
<dbReference type="GO" id="GO:0016887">
    <property type="term" value="F:ATP hydrolysis activity"/>
    <property type="evidence" value="ECO:0007669"/>
    <property type="project" value="InterPro"/>
</dbReference>
<dbReference type="Pfam" id="PF00005">
    <property type="entry name" value="ABC_tran"/>
    <property type="match status" value="1"/>
</dbReference>
<dbReference type="InterPro" id="IPR013611">
    <property type="entry name" value="Transp-assoc_OB_typ2"/>
</dbReference>
<dbReference type="GO" id="GO:0043190">
    <property type="term" value="C:ATP-binding cassette (ABC) transporter complex"/>
    <property type="evidence" value="ECO:0007669"/>
    <property type="project" value="InterPro"/>
</dbReference>
<dbReference type="InterPro" id="IPR003593">
    <property type="entry name" value="AAA+_ATPase"/>
</dbReference>
<dbReference type="SUPFAM" id="SSF50331">
    <property type="entry name" value="MOP-like"/>
    <property type="match status" value="1"/>
</dbReference>
<dbReference type="InterPro" id="IPR003439">
    <property type="entry name" value="ABC_transporter-like_ATP-bd"/>
</dbReference>
<feature type="domain" description="ABC transporter" evidence="9">
    <location>
        <begin position="8"/>
        <end position="240"/>
    </location>
</feature>
<dbReference type="PROSITE" id="PS00211">
    <property type="entry name" value="ABC_TRANSPORTER_1"/>
    <property type="match status" value="1"/>
</dbReference>
<dbReference type="SUPFAM" id="SSF52540">
    <property type="entry name" value="P-loop containing nucleoside triphosphate hydrolases"/>
    <property type="match status" value="1"/>
</dbReference>
<keyword evidence="8" id="KW-0472">Membrane</keyword>
<gene>
    <name evidence="10" type="ORF">FME95_03380</name>
</gene>
<evidence type="ECO:0000256" key="6">
    <source>
        <dbReference type="ARBA" id="ARBA00023004"/>
    </source>
</evidence>
<dbReference type="Gene3D" id="3.40.50.300">
    <property type="entry name" value="P-loop containing nucleotide triphosphate hydrolases"/>
    <property type="match status" value="1"/>
</dbReference>
<dbReference type="PROSITE" id="PS50893">
    <property type="entry name" value="ABC_TRANSPORTER_2"/>
    <property type="match status" value="1"/>
</dbReference>
<keyword evidence="6" id="KW-0408">Iron</keyword>
<protein>
    <submittedName>
        <fullName evidence="10">ABC transporter ATP-binding protein</fullName>
    </submittedName>
</protein>
<evidence type="ECO:0000256" key="8">
    <source>
        <dbReference type="ARBA" id="ARBA00023136"/>
    </source>
</evidence>
<evidence type="ECO:0000256" key="5">
    <source>
        <dbReference type="ARBA" id="ARBA00022840"/>
    </source>
</evidence>
<evidence type="ECO:0000256" key="4">
    <source>
        <dbReference type="ARBA" id="ARBA00022741"/>
    </source>
</evidence>
<name>A0A5C8ZA23_9GAMM</name>
<dbReference type="Proteomes" id="UP000321764">
    <property type="component" value="Unassembled WGS sequence"/>
</dbReference>
<sequence length="351" mass="38606">MAKQCLPLIVDQVTAAYGQNTIIKGLSLQLQAGEIGCLLGASGCGKSTLLKLIAGFGELTSGTIQLGDRQLASPQSSLATEHRRVGMVFQDIALFPHLTIGQNIAFGLAKLSRPEQRRRVTELLALVGLSDYQQRYPNELSGGQQQRVAIARALAPEPDLLLLDEPFSGLDVMLRDSLLVELRSILIQQQITALFVTHDQLEAFAIADKVALMDDGKIVQFATPYELYHQPVNRYVADFVGNGYFLPVELLNSQQINTELGVLTSPQPLAATAGQKKLLLLRPDDILHDDESPYQASITRKHFKGSFFQYEVQLSNGCLLPCQAPSHHNHAIGEMIGIRLELDHMVLFDQT</sequence>
<dbReference type="PANTHER" id="PTHR42781:SF4">
    <property type="entry name" value="SPERMIDINE_PUTRESCINE IMPORT ATP-BINDING PROTEIN POTA"/>
    <property type="match status" value="1"/>
</dbReference>
<evidence type="ECO:0000259" key="9">
    <source>
        <dbReference type="PROSITE" id="PS50893"/>
    </source>
</evidence>
<evidence type="ECO:0000313" key="11">
    <source>
        <dbReference type="Proteomes" id="UP000321764"/>
    </source>
</evidence>
<dbReference type="FunFam" id="3.40.50.300:FF:000425">
    <property type="entry name" value="Probable ABC transporter, ATP-binding subunit"/>
    <property type="match status" value="1"/>
</dbReference>
<accession>A0A5C8ZA23</accession>
<dbReference type="InterPro" id="IPR015853">
    <property type="entry name" value="ABC_transpr_FbpC"/>
</dbReference>
<dbReference type="AlphaFoldDB" id="A0A5C8ZA23"/>
<keyword evidence="2" id="KW-1003">Cell membrane</keyword>
<evidence type="ECO:0000313" key="10">
    <source>
        <dbReference type="EMBL" id="TXR54945.1"/>
    </source>
</evidence>
<dbReference type="EMBL" id="VKAD01000001">
    <property type="protein sequence ID" value="TXR54945.1"/>
    <property type="molecule type" value="Genomic_DNA"/>
</dbReference>
<proteinExistence type="predicted"/>
<dbReference type="GO" id="GO:0005524">
    <property type="term" value="F:ATP binding"/>
    <property type="evidence" value="ECO:0007669"/>
    <property type="project" value="UniProtKB-KW"/>
</dbReference>
<dbReference type="CDD" id="cd03259">
    <property type="entry name" value="ABC_Carb_Solutes_like"/>
    <property type="match status" value="1"/>
</dbReference>
<dbReference type="GO" id="GO:0015697">
    <property type="term" value="P:quaternary ammonium group transport"/>
    <property type="evidence" value="ECO:0007669"/>
    <property type="project" value="UniProtKB-ARBA"/>
</dbReference>
<keyword evidence="4" id="KW-0547">Nucleotide-binding</keyword>
<dbReference type="PANTHER" id="PTHR42781">
    <property type="entry name" value="SPERMIDINE/PUTRESCINE IMPORT ATP-BINDING PROTEIN POTA"/>
    <property type="match status" value="1"/>
</dbReference>
<reference evidence="10 11" key="1">
    <citation type="submission" date="2019-07" db="EMBL/GenBank/DDBJ databases">
        <title>Reinekea sp. strain SSH23 genome sequencing and assembly.</title>
        <authorList>
            <person name="Kim I."/>
        </authorList>
    </citation>
    <scope>NUCLEOTIDE SEQUENCE [LARGE SCALE GENOMIC DNA]</scope>
    <source>
        <strain evidence="10 11">SSH23</strain>
    </source>
</reference>
<evidence type="ECO:0000256" key="2">
    <source>
        <dbReference type="ARBA" id="ARBA00022475"/>
    </source>
</evidence>
<dbReference type="SMART" id="SM00382">
    <property type="entry name" value="AAA"/>
    <property type="match status" value="1"/>
</dbReference>
<dbReference type="InterPro" id="IPR027417">
    <property type="entry name" value="P-loop_NTPase"/>
</dbReference>
<keyword evidence="11" id="KW-1185">Reference proteome</keyword>
<evidence type="ECO:0000256" key="3">
    <source>
        <dbReference type="ARBA" id="ARBA00022496"/>
    </source>
</evidence>
<organism evidence="10 11">
    <name type="scientific">Reinekea thalattae</name>
    <dbReference type="NCBI Taxonomy" id="2593301"/>
    <lineage>
        <taxon>Bacteria</taxon>
        <taxon>Pseudomonadati</taxon>
        <taxon>Pseudomonadota</taxon>
        <taxon>Gammaproteobacteria</taxon>
        <taxon>Oceanospirillales</taxon>
        <taxon>Saccharospirillaceae</taxon>
        <taxon>Reinekea</taxon>
    </lineage>
</organism>
<dbReference type="InterPro" id="IPR050093">
    <property type="entry name" value="ABC_SmlMolc_Importer"/>
</dbReference>
<dbReference type="InterPro" id="IPR008995">
    <property type="entry name" value="Mo/tungstate-bd_C_term_dom"/>
</dbReference>
<keyword evidence="7" id="KW-0406">Ion transport</keyword>
<keyword evidence="1" id="KW-0813">Transport</keyword>
<dbReference type="InterPro" id="IPR017871">
    <property type="entry name" value="ABC_transporter-like_CS"/>
</dbReference>
<dbReference type="Gene3D" id="2.40.50.100">
    <property type="match status" value="1"/>
</dbReference>
<dbReference type="GO" id="GO:0015408">
    <property type="term" value="F:ABC-type ferric iron transporter activity"/>
    <property type="evidence" value="ECO:0007669"/>
    <property type="project" value="InterPro"/>
</dbReference>
<keyword evidence="3" id="KW-0410">Iron transport</keyword>